<reference evidence="2" key="1">
    <citation type="submission" date="2022-01" db="EMBL/GenBank/DDBJ databases">
        <title>Genome Sequence Resource for Two Populations of Ditylenchus destructor, the Migratory Endoparasitic Phytonematode.</title>
        <authorList>
            <person name="Zhang H."/>
            <person name="Lin R."/>
            <person name="Xie B."/>
        </authorList>
    </citation>
    <scope>NUCLEOTIDE SEQUENCE</scope>
    <source>
        <strain evidence="2">BazhouSP</strain>
    </source>
</reference>
<feature type="compositionally biased region" description="Polar residues" evidence="1">
    <location>
        <begin position="271"/>
        <end position="287"/>
    </location>
</feature>
<keyword evidence="3" id="KW-1185">Reference proteome</keyword>
<feature type="region of interest" description="Disordered" evidence="1">
    <location>
        <begin position="159"/>
        <end position="183"/>
    </location>
</feature>
<feature type="region of interest" description="Disordered" evidence="1">
    <location>
        <begin position="299"/>
        <end position="346"/>
    </location>
</feature>
<evidence type="ECO:0000256" key="1">
    <source>
        <dbReference type="SAM" id="MobiDB-lite"/>
    </source>
</evidence>
<name>A0AAD4R9J1_9BILA</name>
<feature type="region of interest" description="Disordered" evidence="1">
    <location>
        <begin position="266"/>
        <end position="287"/>
    </location>
</feature>
<feature type="compositionally biased region" description="Polar residues" evidence="1">
    <location>
        <begin position="222"/>
        <end position="231"/>
    </location>
</feature>
<gene>
    <name evidence="2" type="ORF">DdX_05983</name>
</gene>
<evidence type="ECO:0000313" key="2">
    <source>
        <dbReference type="EMBL" id="KAI1718872.1"/>
    </source>
</evidence>
<feature type="compositionally biased region" description="Basic and acidic residues" evidence="1">
    <location>
        <begin position="753"/>
        <end position="769"/>
    </location>
</feature>
<comment type="caution">
    <text evidence="2">The sequence shown here is derived from an EMBL/GenBank/DDBJ whole genome shotgun (WGS) entry which is preliminary data.</text>
</comment>
<proteinExistence type="predicted"/>
<feature type="compositionally biased region" description="Basic residues" evidence="1">
    <location>
        <begin position="409"/>
        <end position="420"/>
    </location>
</feature>
<organism evidence="2 3">
    <name type="scientific">Ditylenchus destructor</name>
    <dbReference type="NCBI Taxonomy" id="166010"/>
    <lineage>
        <taxon>Eukaryota</taxon>
        <taxon>Metazoa</taxon>
        <taxon>Ecdysozoa</taxon>
        <taxon>Nematoda</taxon>
        <taxon>Chromadorea</taxon>
        <taxon>Rhabditida</taxon>
        <taxon>Tylenchina</taxon>
        <taxon>Tylenchomorpha</taxon>
        <taxon>Sphaerularioidea</taxon>
        <taxon>Anguinidae</taxon>
        <taxon>Anguininae</taxon>
        <taxon>Ditylenchus</taxon>
    </lineage>
</organism>
<feature type="region of interest" description="Disordered" evidence="1">
    <location>
        <begin position="750"/>
        <end position="769"/>
    </location>
</feature>
<feature type="region of interest" description="Disordered" evidence="1">
    <location>
        <begin position="203"/>
        <end position="231"/>
    </location>
</feature>
<dbReference type="EMBL" id="JAKKPZ010000007">
    <property type="protein sequence ID" value="KAI1718872.1"/>
    <property type="molecule type" value="Genomic_DNA"/>
</dbReference>
<evidence type="ECO:0000313" key="3">
    <source>
        <dbReference type="Proteomes" id="UP001201812"/>
    </source>
</evidence>
<feature type="compositionally biased region" description="Polar residues" evidence="1">
    <location>
        <begin position="329"/>
        <end position="338"/>
    </location>
</feature>
<feature type="region of interest" description="Disordered" evidence="1">
    <location>
        <begin position="397"/>
        <end position="437"/>
    </location>
</feature>
<feature type="compositionally biased region" description="Polar residues" evidence="1">
    <location>
        <begin position="203"/>
        <end position="212"/>
    </location>
</feature>
<sequence length="800" mass="88951">MPLVQLVVLVQHPLLPQEVDQRQLPVAHISSPSQHHPQQEFLLEAKPRGRSIGSLSLTISSCSGRNWKAMSCIRKNSIQIFMSKDELDCMRDSIISPQKSILSTNLGTNSSGSANGSVNGVAKTQAHLTYEDELGEEKESSPLVANTCWNGHAPILSSSIPRPIKHGPSSSIPNKSFTSNPARRSSASASLLLKKALANRINPQLKSSTTSDGLPAKYDSSKLPNSTETSKLSDIAENSAKIEIVRKKCDPSTKVDYLDLKENISIKEMHQNGNEENESGSPSKEMTSSILVNPAWYRDSDGRTGFRPEEYSRAPNLQRSEIKPVKQVRSASSTSLNGHTKAVHSPAYPRSYSSTLPFAYSTGESSILARPSVILRTIPTNAVSAVIRDVRNPFTSPQFTAELPPNGRSHIRPPARRTHATPRAYISNLDSPTDKSKSSMAFLRKMGGSLNGEASTSSPIEHSLLEGKHFTHKSVTFAEPERIELQTDSISQIQRELCSNDYKISRLESEDSDLENPTQPENISEIAPKPTMSDLEWRMIQSIYSNLIGQYDHNLLAAFGRDINATQSHADMDLRPQSGIARTRYIKSESDVKTACENPSIYAGNIRRPIIRSASGYLEKSPPLEKIPYSPIELIRNGDQKYYETSKSIEDIQQHSFYDNMALGGTKDTAVKIDSYSQQSTLEQRNACEDSGELYPTASNEDIFDGKNELWLRSKFLKRFGRKITHENQDDQANLQSIPGCSFYSTTISSLENSRHQEPRDTRDPDRRMSYESVISSGEESIMSATSIRAENKVRRYFNY</sequence>
<protein>
    <submittedName>
        <fullName evidence="2">Uncharacterized protein</fullName>
    </submittedName>
</protein>
<accession>A0AAD4R9J1</accession>
<dbReference type="Proteomes" id="UP001201812">
    <property type="component" value="Unassembled WGS sequence"/>
</dbReference>
<dbReference type="AlphaFoldDB" id="A0AAD4R9J1"/>
<feature type="compositionally biased region" description="Basic and acidic residues" evidence="1">
    <location>
        <begin position="299"/>
        <end position="312"/>
    </location>
</feature>
<feature type="compositionally biased region" description="Polar residues" evidence="1">
    <location>
        <begin position="168"/>
        <end position="183"/>
    </location>
</feature>